<evidence type="ECO:0000313" key="2">
    <source>
        <dbReference type="EMBL" id="ORX63100.1"/>
    </source>
</evidence>
<proteinExistence type="predicted"/>
<keyword evidence="1" id="KW-1133">Transmembrane helix</keyword>
<protein>
    <submittedName>
        <fullName evidence="2">Uncharacterized protein</fullName>
    </submittedName>
</protein>
<reference evidence="2 3" key="1">
    <citation type="submission" date="2016-07" db="EMBL/GenBank/DDBJ databases">
        <title>Pervasive Adenine N6-methylation of Active Genes in Fungi.</title>
        <authorList>
            <consortium name="DOE Joint Genome Institute"/>
            <person name="Mondo S.J."/>
            <person name="Dannebaum R.O."/>
            <person name="Kuo R.C."/>
            <person name="Labutti K."/>
            <person name="Haridas S."/>
            <person name="Kuo A."/>
            <person name="Salamov A."/>
            <person name="Ahrendt S.R."/>
            <person name="Lipzen A."/>
            <person name="Sullivan W."/>
            <person name="Andreopoulos W.B."/>
            <person name="Clum A."/>
            <person name="Lindquist E."/>
            <person name="Daum C."/>
            <person name="Ramamoorthy G.K."/>
            <person name="Gryganskyi A."/>
            <person name="Culley D."/>
            <person name="Magnuson J.K."/>
            <person name="James T.Y."/>
            <person name="O'Malley M.A."/>
            <person name="Stajich J.E."/>
            <person name="Spatafora J.W."/>
            <person name="Visel A."/>
            <person name="Grigoriev I.V."/>
        </authorList>
    </citation>
    <scope>NUCLEOTIDE SEQUENCE [LARGE SCALE GENOMIC DNA]</scope>
    <source>
        <strain evidence="2 3">NRRL 3301</strain>
    </source>
</reference>
<keyword evidence="3" id="KW-1185">Reference proteome</keyword>
<accession>A0A1X2GYD3</accession>
<evidence type="ECO:0000256" key="1">
    <source>
        <dbReference type="SAM" id="Phobius"/>
    </source>
</evidence>
<sequence length="79" mass="9097">MIEYIATASQYLAMITIAPVTILILMDIIVYAYRNISQLLHVHLVSSLPILYHFDSFHLSDNVAFLAHPQFHIITIRFP</sequence>
<comment type="caution">
    <text evidence="2">The sequence shown here is derived from an EMBL/GenBank/DDBJ whole genome shotgun (WGS) entry which is preliminary data.</text>
</comment>
<evidence type="ECO:0000313" key="3">
    <source>
        <dbReference type="Proteomes" id="UP000242146"/>
    </source>
</evidence>
<organism evidence="2 3">
    <name type="scientific">Hesseltinella vesiculosa</name>
    <dbReference type="NCBI Taxonomy" id="101127"/>
    <lineage>
        <taxon>Eukaryota</taxon>
        <taxon>Fungi</taxon>
        <taxon>Fungi incertae sedis</taxon>
        <taxon>Mucoromycota</taxon>
        <taxon>Mucoromycotina</taxon>
        <taxon>Mucoromycetes</taxon>
        <taxon>Mucorales</taxon>
        <taxon>Cunninghamellaceae</taxon>
        <taxon>Hesseltinella</taxon>
    </lineage>
</organism>
<feature type="transmembrane region" description="Helical" evidence="1">
    <location>
        <begin position="12"/>
        <end position="33"/>
    </location>
</feature>
<dbReference type="Proteomes" id="UP000242146">
    <property type="component" value="Unassembled WGS sequence"/>
</dbReference>
<name>A0A1X2GYD3_9FUNG</name>
<dbReference type="EMBL" id="MCGT01000001">
    <property type="protein sequence ID" value="ORX63100.1"/>
    <property type="molecule type" value="Genomic_DNA"/>
</dbReference>
<dbReference type="AlphaFoldDB" id="A0A1X2GYD3"/>
<gene>
    <name evidence="2" type="ORF">DM01DRAFT_1403473</name>
</gene>
<keyword evidence="1" id="KW-0812">Transmembrane</keyword>
<keyword evidence="1" id="KW-0472">Membrane</keyword>